<dbReference type="OrthoDB" id="6177861at2"/>
<dbReference type="Pfam" id="PF20256">
    <property type="entry name" value="MoCoBD_2"/>
    <property type="match status" value="1"/>
</dbReference>
<dbReference type="InterPro" id="IPR046867">
    <property type="entry name" value="AldOxase/xan_DH_MoCoBD2"/>
</dbReference>
<dbReference type="Pfam" id="PF01315">
    <property type="entry name" value="Ald_Xan_dh_C"/>
    <property type="match status" value="1"/>
</dbReference>
<dbReference type="Gene3D" id="3.30.365.10">
    <property type="entry name" value="Aldehyde oxidase/xanthine dehydrogenase, molybdopterin binding domain"/>
    <property type="match status" value="4"/>
</dbReference>
<dbReference type="SUPFAM" id="SSF54665">
    <property type="entry name" value="CO dehydrogenase molybdoprotein N-domain-like"/>
    <property type="match status" value="1"/>
</dbReference>
<keyword evidence="3" id="KW-0560">Oxidoreductase</keyword>
<gene>
    <name evidence="5" type="ORF">CJD38_16570</name>
</gene>
<dbReference type="SUPFAM" id="SSF56003">
    <property type="entry name" value="Molybdenum cofactor-binding domain"/>
    <property type="match status" value="1"/>
</dbReference>
<keyword evidence="6" id="KW-1185">Reference proteome</keyword>
<dbReference type="InterPro" id="IPR037165">
    <property type="entry name" value="AldOxase/xan_DH_Mopterin-bd_sf"/>
</dbReference>
<evidence type="ECO:0000313" key="5">
    <source>
        <dbReference type="EMBL" id="PTU30154.1"/>
    </source>
</evidence>
<sequence length="917" mass="98662">MSATETPAAPGVYIGQRVPRKEDARLLTGKGVYVDDVSVAGMLHVAFHRSPIARGNIKSIDLSVAKQLPGVHAVLIAADLARYKVDMLSFFLAAPVVPVPVLAIDCVRYVGDPIAIIIAEDRYIAEDAAGLITVVYDEEDPVVTMDEAKTGALVHPQTDSNIAAATGTEDPDEELEALLNNAPHLETVEFKHQRIAQSPMETRGVVSAPQGAEELTIYLSCQGPQLNARWFAQAFGMPQTSIRVISKDVGGSFGLKGQPWREEVATVLASMLLKRPLKWIEDRLENLTSACQAREQEIKLRAAFDKEGNLIASHAEYSINNGAYPQGADSNIAVMMFIWGAHKLPKFDFYSRGWFTNTVGLSAYRGPWAIESLTREVLLDRAARKLGIDAVELRKRTLLRREDQPCTTNMGLELEDISPAECLDVLLTKVDVTAFRIEQAEARKQGRYLGLGIATYIEPTAGSTGIAVLISESAHIRIEPTGKISAVVSTHSQGHGTQTTMAQVVAETLGVKFDDVSIHEDDSSRGGYGSGAYGSRQAVAGGGACIGAAKLLVDKIKKAAAHLLNTTPENISMREGIITVSGDKPQSVTLRDLADIAYGEPERLPEGMEAGLEVQFRYRPPPITMTSAAHACIVEVDADTGFVKIKRWVSSEDCGVMINPSVVEGQIAGGLAQGIGSVLMEQVSFDARGNPTAVTYKDYMLPTIFDVPTFEYNHDASMPSKADGGFRGVGEGGCIVGPPTLVNAIADALAPFGEIKLEFPMTPTRLLAHIEGRPEIAEHAKPVVAPVPEPTVATTPTVAPVQNVFSPSAPQEQIAAPAAVQIDGNWKFVLSTPLGPQAFTGRMSTDGNNLTGVFIMNMDEAHFTGTFKGNHLVWDLKVTKPMKITLKYEAHIDGDKLLGKCKMGIFGTAKLVGERIP</sequence>
<accession>A0A2T5MC53</accession>
<dbReference type="AlphaFoldDB" id="A0A2T5MC53"/>
<dbReference type="GO" id="GO:0016491">
    <property type="term" value="F:oxidoreductase activity"/>
    <property type="evidence" value="ECO:0007669"/>
    <property type="project" value="UniProtKB-KW"/>
</dbReference>
<evidence type="ECO:0000259" key="4">
    <source>
        <dbReference type="SMART" id="SM01008"/>
    </source>
</evidence>
<dbReference type="Gene3D" id="3.90.1170.50">
    <property type="entry name" value="Aldehyde oxidase/xanthine dehydrogenase, a/b hammerhead"/>
    <property type="match status" value="1"/>
</dbReference>
<name>A0A2T5MC53_9GAMM</name>
<dbReference type="PANTHER" id="PTHR11908">
    <property type="entry name" value="XANTHINE DEHYDROGENASE"/>
    <property type="match status" value="1"/>
</dbReference>
<comment type="caution">
    <text evidence="5">The sequence shown here is derived from an EMBL/GenBank/DDBJ whole genome shotgun (WGS) entry which is preliminary data.</text>
</comment>
<dbReference type="Pfam" id="PF02738">
    <property type="entry name" value="MoCoBD_1"/>
    <property type="match status" value="1"/>
</dbReference>
<evidence type="ECO:0000313" key="6">
    <source>
        <dbReference type="Proteomes" id="UP000244248"/>
    </source>
</evidence>
<dbReference type="RefSeq" id="WP_107941500.1">
    <property type="nucleotide sequence ID" value="NZ_QANS01000007.1"/>
</dbReference>
<dbReference type="EMBL" id="QANS01000007">
    <property type="protein sequence ID" value="PTU30154.1"/>
    <property type="molecule type" value="Genomic_DNA"/>
</dbReference>
<feature type="domain" description="Aldehyde oxidase/xanthine dehydrogenase a/b hammerhead" evidence="4">
    <location>
        <begin position="28"/>
        <end position="140"/>
    </location>
</feature>
<evidence type="ECO:0000256" key="3">
    <source>
        <dbReference type="ARBA" id="ARBA00023002"/>
    </source>
</evidence>
<dbReference type="InterPro" id="IPR036856">
    <property type="entry name" value="Ald_Oxase/Xan_DH_a/b_sf"/>
</dbReference>
<dbReference type="InterPro" id="IPR016208">
    <property type="entry name" value="Ald_Oxase/xanthine_DH-like"/>
</dbReference>
<keyword evidence="2" id="KW-0500">Molybdenum</keyword>
<evidence type="ECO:0000256" key="1">
    <source>
        <dbReference type="ARBA" id="ARBA00006849"/>
    </source>
</evidence>
<dbReference type="PANTHER" id="PTHR11908:SF132">
    <property type="entry name" value="ALDEHYDE OXIDASE 1-RELATED"/>
    <property type="match status" value="1"/>
</dbReference>
<reference evidence="5 6" key="1">
    <citation type="submission" date="2018-04" db="EMBL/GenBank/DDBJ databases">
        <title>Novel species isolated from glacier.</title>
        <authorList>
            <person name="Liu Q."/>
            <person name="Xin Y.-H."/>
        </authorList>
    </citation>
    <scope>NUCLEOTIDE SEQUENCE [LARGE SCALE GENOMIC DNA]</scope>
    <source>
        <strain evidence="5 6">GT1R17</strain>
    </source>
</reference>
<organism evidence="5 6">
    <name type="scientific">Stenotrophobium rhamnosiphilum</name>
    <dbReference type="NCBI Taxonomy" id="2029166"/>
    <lineage>
        <taxon>Bacteria</taxon>
        <taxon>Pseudomonadati</taxon>
        <taxon>Pseudomonadota</taxon>
        <taxon>Gammaproteobacteria</taxon>
        <taxon>Nevskiales</taxon>
        <taxon>Nevskiaceae</taxon>
        <taxon>Stenotrophobium</taxon>
    </lineage>
</organism>
<protein>
    <submittedName>
        <fullName evidence="5">Xanthine dehydrogenase</fullName>
    </submittedName>
</protein>
<dbReference type="InterPro" id="IPR000674">
    <property type="entry name" value="Ald_Oxase/Xan_DH_a/b"/>
</dbReference>
<comment type="similarity">
    <text evidence="1">Belongs to the xanthine dehydrogenase family.</text>
</comment>
<dbReference type="SMART" id="SM01008">
    <property type="entry name" value="Ald_Xan_dh_C"/>
    <property type="match status" value="1"/>
</dbReference>
<dbReference type="InterPro" id="IPR008274">
    <property type="entry name" value="AldOxase/xan_DH_MoCoBD1"/>
</dbReference>
<dbReference type="GO" id="GO:0005506">
    <property type="term" value="F:iron ion binding"/>
    <property type="evidence" value="ECO:0007669"/>
    <property type="project" value="InterPro"/>
</dbReference>
<evidence type="ECO:0000256" key="2">
    <source>
        <dbReference type="ARBA" id="ARBA00022505"/>
    </source>
</evidence>
<proteinExistence type="inferred from homology"/>
<dbReference type="Proteomes" id="UP000244248">
    <property type="component" value="Unassembled WGS sequence"/>
</dbReference>